<gene>
    <name evidence="1" type="ordered locus">AZOLI_p40474</name>
</gene>
<name>G7ZGA6_AZOL4</name>
<protein>
    <submittedName>
        <fullName evidence="1">Uncharacterized protein</fullName>
    </submittedName>
</protein>
<evidence type="ECO:0000313" key="2">
    <source>
        <dbReference type="Proteomes" id="UP000005667"/>
    </source>
</evidence>
<accession>G7ZGA6</accession>
<dbReference type="HOGENOM" id="CLU_2380062_0_0_5"/>
<dbReference type="Proteomes" id="UP000005667">
    <property type="component" value="Plasmid AZO_p4"/>
</dbReference>
<keyword evidence="2" id="KW-1185">Reference proteome</keyword>
<sequence>MLPTARRDRIVQQTAQRNCVAMSHLSLTARPCSSSQRRDAMRPERHLSIDRLQTAVDAWRMVRAPAIVARANVGQAPGRVRTTMPARPNPFDHT</sequence>
<organism evidence="1 2">
    <name type="scientific">Azospirillum lipoferum (strain 4B)</name>
    <dbReference type="NCBI Taxonomy" id="862719"/>
    <lineage>
        <taxon>Bacteria</taxon>
        <taxon>Pseudomonadati</taxon>
        <taxon>Pseudomonadota</taxon>
        <taxon>Alphaproteobacteria</taxon>
        <taxon>Rhodospirillales</taxon>
        <taxon>Azospirillaceae</taxon>
        <taxon>Azospirillum</taxon>
    </lineage>
</organism>
<evidence type="ECO:0000313" key="1">
    <source>
        <dbReference type="EMBL" id="CBS90856.1"/>
    </source>
</evidence>
<proteinExistence type="predicted"/>
<dbReference type="EMBL" id="FQ311872">
    <property type="protein sequence ID" value="CBS90856.1"/>
    <property type="molecule type" value="Genomic_DNA"/>
</dbReference>
<dbReference type="KEGG" id="ali:AZOLI_p40474"/>
<keyword evidence="1" id="KW-0614">Plasmid</keyword>
<geneLocation type="plasmid" evidence="1 2">
    <name>AZO_p4</name>
</geneLocation>
<dbReference type="AlphaFoldDB" id="G7ZGA6"/>
<reference evidence="2" key="1">
    <citation type="journal article" date="2011" name="PLoS Genet.">
        <title>Azospirillum genomes reveal transition of bacteria from aquatic to terrestrial environments.</title>
        <authorList>
            <person name="Wisniewski-Dye F."/>
            <person name="Borziak K."/>
            <person name="Khalsa-Moyers G."/>
            <person name="Alexandre G."/>
            <person name="Sukharnikov L.O."/>
            <person name="Wuichet K."/>
            <person name="Hurst G.B."/>
            <person name="McDonald W.H."/>
            <person name="Robertson J.S."/>
            <person name="Barbe V."/>
            <person name="Calteau A."/>
            <person name="Rouy Z."/>
            <person name="Mangenot S."/>
            <person name="Prigent-Combaret C."/>
            <person name="Normand P."/>
            <person name="Boyer M."/>
            <person name="Siguier P."/>
            <person name="Dessaux Y."/>
            <person name="Elmerich C."/>
            <person name="Condemine G."/>
            <person name="Krishnen G."/>
            <person name="Kennedy I."/>
            <person name="Paterson A.H."/>
            <person name="Gonzalez V."/>
            <person name="Mavingui P."/>
            <person name="Zhulin I.B."/>
        </authorList>
    </citation>
    <scope>NUCLEOTIDE SEQUENCE [LARGE SCALE GENOMIC DNA]</scope>
    <source>
        <strain evidence="2">4B</strain>
    </source>
</reference>